<accession>A0A9N9ZAL6</accession>
<evidence type="ECO:0000313" key="2">
    <source>
        <dbReference type="EMBL" id="CAH0052620.1"/>
    </source>
</evidence>
<feature type="compositionally biased region" description="Basic and acidic residues" evidence="1">
    <location>
        <begin position="24"/>
        <end position="35"/>
    </location>
</feature>
<sequence length="97" mass="10700">MGREDMETGEGPREQGEAAQNAESRGEGIRNKSVDLPDLDPVMAQCSIVRRPSDQARDEDEEEELQPGSRCLGRPREAREMGQGRWGLLPYSWAGGG</sequence>
<dbReference type="OrthoDB" id="10557148at2759"/>
<dbReference type="AlphaFoldDB" id="A0A9N9ZAL6"/>
<evidence type="ECO:0000313" key="3">
    <source>
        <dbReference type="Proteomes" id="UP000775872"/>
    </source>
</evidence>
<dbReference type="Proteomes" id="UP000775872">
    <property type="component" value="Unassembled WGS sequence"/>
</dbReference>
<reference evidence="3" key="1">
    <citation type="submission" date="2019-06" db="EMBL/GenBank/DDBJ databases">
        <authorList>
            <person name="Broberg M."/>
        </authorList>
    </citation>
    <scope>NUCLEOTIDE SEQUENCE [LARGE SCALE GENOMIC DNA]</scope>
</reference>
<dbReference type="EMBL" id="CABFOC020000045">
    <property type="protein sequence ID" value="CAH0052620.1"/>
    <property type="molecule type" value="Genomic_DNA"/>
</dbReference>
<gene>
    <name evidence="2" type="ORF">CSOL1703_00004484</name>
</gene>
<name>A0A9N9ZAL6_9HYPO</name>
<protein>
    <submittedName>
        <fullName evidence="2">Uncharacterized protein</fullName>
    </submittedName>
</protein>
<keyword evidence="3" id="KW-1185">Reference proteome</keyword>
<feature type="compositionally biased region" description="Basic and acidic residues" evidence="1">
    <location>
        <begin position="1"/>
        <end position="16"/>
    </location>
</feature>
<organism evidence="2 3">
    <name type="scientific">Clonostachys solani</name>
    <dbReference type="NCBI Taxonomy" id="160281"/>
    <lineage>
        <taxon>Eukaryota</taxon>
        <taxon>Fungi</taxon>
        <taxon>Dikarya</taxon>
        <taxon>Ascomycota</taxon>
        <taxon>Pezizomycotina</taxon>
        <taxon>Sordariomycetes</taxon>
        <taxon>Hypocreomycetidae</taxon>
        <taxon>Hypocreales</taxon>
        <taxon>Bionectriaceae</taxon>
        <taxon>Clonostachys</taxon>
    </lineage>
</organism>
<proteinExistence type="predicted"/>
<evidence type="ECO:0000256" key="1">
    <source>
        <dbReference type="SAM" id="MobiDB-lite"/>
    </source>
</evidence>
<reference evidence="2 3" key="2">
    <citation type="submission" date="2021-10" db="EMBL/GenBank/DDBJ databases">
        <authorList>
            <person name="Piombo E."/>
        </authorList>
    </citation>
    <scope>NUCLEOTIDE SEQUENCE [LARGE SCALE GENOMIC DNA]</scope>
</reference>
<comment type="caution">
    <text evidence="2">The sequence shown here is derived from an EMBL/GenBank/DDBJ whole genome shotgun (WGS) entry which is preliminary data.</text>
</comment>
<feature type="region of interest" description="Disordered" evidence="1">
    <location>
        <begin position="1"/>
        <end position="97"/>
    </location>
</feature>